<dbReference type="EMBL" id="JH921430">
    <property type="protein sequence ID" value="EKD19855.1"/>
    <property type="molecule type" value="Genomic_DNA"/>
</dbReference>
<dbReference type="eggNOG" id="ENOG502SYFI">
    <property type="taxonomic scope" value="Eukaryota"/>
</dbReference>
<feature type="region of interest" description="Disordered" evidence="1">
    <location>
        <begin position="146"/>
        <end position="215"/>
    </location>
</feature>
<feature type="compositionally biased region" description="Polar residues" evidence="1">
    <location>
        <begin position="33"/>
        <end position="42"/>
    </location>
</feature>
<gene>
    <name evidence="2" type="ORF">MBM_01807</name>
</gene>
<feature type="compositionally biased region" description="Polar residues" evidence="1">
    <location>
        <begin position="87"/>
        <end position="99"/>
    </location>
</feature>
<dbReference type="STRING" id="1072389.K1WQD8"/>
<feature type="compositionally biased region" description="Acidic residues" evidence="1">
    <location>
        <begin position="350"/>
        <end position="368"/>
    </location>
</feature>
<proteinExistence type="predicted"/>
<feature type="region of interest" description="Disordered" evidence="1">
    <location>
        <begin position="87"/>
        <end position="122"/>
    </location>
</feature>
<keyword evidence="3" id="KW-1185">Reference proteome</keyword>
<organism evidence="2 3">
    <name type="scientific">Marssonina brunnea f. sp. multigermtubi (strain MB_m1)</name>
    <name type="common">Marssonina leaf spot fungus</name>
    <dbReference type="NCBI Taxonomy" id="1072389"/>
    <lineage>
        <taxon>Eukaryota</taxon>
        <taxon>Fungi</taxon>
        <taxon>Dikarya</taxon>
        <taxon>Ascomycota</taxon>
        <taxon>Pezizomycotina</taxon>
        <taxon>Leotiomycetes</taxon>
        <taxon>Helotiales</taxon>
        <taxon>Drepanopezizaceae</taxon>
        <taxon>Drepanopeziza</taxon>
    </lineage>
</organism>
<feature type="region of interest" description="Disordered" evidence="1">
    <location>
        <begin position="340"/>
        <end position="400"/>
    </location>
</feature>
<feature type="region of interest" description="Disordered" evidence="1">
    <location>
        <begin position="33"/>
        <end position="72"/>
    </location>
</feature>
<evidence type="ECO:0000313" key="3">
    <source>
        <dbReference type="Proteomes" id="UP000006753"/>
    </source>
</evidence>
<dbReference type="AlphaFoldDB" id="K1WQD8"/>
<feature type="compositionally biased region" description="Polar residues" evidence="1">
    <location>
        <begin position="179"/>
        <end position="190"/>
    </location>
</feature>
<reference evidence="2 3" key="1">
    <citation type="journal article" date="2012" name="BMC Genomics">
        <title>Sequencing the genome of Marssonina brunnea reveals fungus-poplar co-evolution.</title>
        <authorList>
            <person name="Zhu S."/>
            <person name="Cao Y.-Z."/>
            <person name="Jiang C."/>
            <person name="Tan B.-Y."/>
            <person name="Wang Z."/>
            <person name="Feng S."/>
            <person name="Zhang L."/>
            <person name="Su X.-H."/>
            <person name="Brejova B."/>
            <person name="Vinar T."/>
            <person name="Xu M."/>
            <person name="Wang M.-X."/>
            <person name="Zhang S.-G."/>
            <person name="Huang M.-R."/>
            <person name="Wu R."/>
            <person name="Zhou Y."/>
        </authorList>
    </citation>
    <scope>NUCLEOTIDE SEQUENCE [LARGE SCALE GENOMIC DNA]</scope>
    <source>
        <strain evidence="2 3">MB_m1</strain>
    </source>
</reference>
<dbReference type="InParanoid" id="K1WQD8"/>
<feature type="region of interest" description="Disordered" evidence="1">
    <location>
        <begin position="248"/>
        <end position="267"/>
    </location>
</feature>
<dbReference type="HOGENOM" id="CLU_049467_0_0_1"/>
<dbReference type="OMA" id="PRPMSWH"/>
<dbReference type="OrthoDB" id="5378435at2759"/>
<sequence>MMNTAYGGNPLGYNTLEMLLDDVSKQMASSNLARYPRSSNGQRPGASMRVVKPSSASNSPRGSIGRRRTVMSDGAHRRRLAMIEQQNAMASGSLISNDGQRLPEQRSRPVSWHPASRISPQQRYQPAYQIPISDCSHFQYFDHAAHSGNASPDSPFSPLSRPFNGYEQPQYTYHDHTPSLHSSNSGYSVSQIQQEQQQQQPPHHHHHQQQQQYQEQFHRNLVPLSAEDTDPIMYSHCDWNNFASHAFENSSTTPPTPEDFLPTQHPESTFPATESIPYHSLSLSEPDSDGEELIGMGLYDAPEVIKTPLPNDLNCYRGLMMNGCTETCARIVAPTGKGLKLEESYVPPPSDEEEDGDQDGEGEDDDEAPAQASVLESGFLPPSQPHATVTSQGYFGPGSL</sequence>
<dbReference type="KEGG" id="mbe:MBM_01807"/>
<dbReference type="Proteomes" id="UP000006753">
    <property type="component" value="Unassembled WGS sequence"/>
</dbReference>
<accession>K1WQD8</accession>
<evidence type="ECO:0000313" key="2">
    <source>
        <dbReference type="EMBL" id="EKD19855.1"/>
    </source>
</evidence>
<feature type="compositionally biased region" description="Low complexity" evidence="1">
    <location>
        <begin position="191"/>
        <end position="201"/>
    </location>
</feature>
<protein>
    <submittedName>
        <fullName evidence="2">Uncharacterized protein</fullName>
    </submittedName>
</protein>
<name>K1WQD8_MARBU</name>
<evidence type="ECO:0000256" key="1">
    <source>
        <dbReference type="SAM" id="MobiDB-lite"/>
    </source>
</evidence>